<evidence type="ECO:0000313" key="2">
    <source>
        <dbReference type="Proteomes" id="UP001241110"/>
    </source>
</evidence>
<dbReference type="AlphaFoldDB" id="A0AAE3QKC9"/>
<proteinExistence type="predicted"/>
<protein>
    <submittedName>
        <fullName evidence="1">Uncharacterized protein</fullName>
    </submittedName>
</protein>
<reference evidence="1" key="1">
    <citation type="submission" date="2023-05" db="EMBL/GenBank/DDBJ databases">
        <authorList>
            <person name="Zhang X."/>
        </authorList>
    </citation>
    <scope>NUCLEOTIDE SEQUENCE</scope>
    <source>
        <strain evidence="1">YF14B1</strain>
    </source>
</reference>
<dbReference type="RefSeq" id="WP_313976790.1">
    <property type="nucleotide sequence ID" value="NZ_JASJOS010000003.1"/>
</dbReference>
<organism evidence="1 2">
    <name type="scientific">Xanthocytophaga flava</name>
    <dbReference type="NCBI Taxonomy" id="3048013"/>
    <lineage>
        <taxon>Bacteria</taxon>
        <taxon>Pseudomonadati</taxon>
        <taxon>Bacteroidota</taxon>
        <taxon>Cytophagia</taxon>
        <taxon>Cytophagales</taxon>
        <taxon>Rhodocytophagaceae</taxon>
        <taxon>Xanthocytophaga</taxon>
    </lineage>
</organism>
<dbReference type="EMBL" id="JASJOS010000003">
    <property type="protein sequence ID" value="MDJ1480216.1"/>
    <property type="molecule type" value="Genomic_DNA"/>
</dbReference>
<name>A0AAE3QKC9_9BACT</name>
<gene>
    <name evidence="1" type="ORF">QNI16_06950</name>
</gene>
<accession>A0AAE3QKC9</accession>
<dbReference type="Proteomes" id="UP001241110">
    <property type="component" value="Unassembled WGS sequence"/>
</dbReference>
<dbReference type="SUPFAM" id="SSF69322">
    <property type="entry name" value="Tricorn protease domain 2"/>
    <property type="match status" value="1"/>
</dbReference>
<evidence type="ECO:0000313" key="1">
    <source>
        <dbReference type="EMBL" id="MDJ1480216.1"/>
    </source>
</evidence>
<comment type="caution">
    <text evidence="1">The sequence shown here is derived from an EMBL/GenBank/DDBJ whole genome shotgun (WGS) entry which is preliminary data.</text>
</comment>
<sequence length="322" mass="38317">MQQKNYSYRVLYSQKYEEALTLAHTHKLIRWYVKAEPLWLSEEVFEYSIELRPMDEDRFMILNQKDCIIEIRRWITGKLLQTFQIPENPDRQLADAVYLPKHQYIIAGGGWDTLYFIDLQTGLITRAYEAQETFEYITYLSVNDDETLLTHSDINMFNCFHLRSIDFENKKLTPAGRFDGDLRCHRDVIKFIPGSPSFVHVWMDMYRKQVITCWRYEENTLHKEWEHRLPMIFHEHTLQDEWRSGLSVDYNIIVGAGQHLLEVASPRLEERIAKHWILPDLIQDIESIPRSGFILLATEKGLIKWDTNQPATRNVRIKLEPL</sequence>